<dbReference type="OrthoDB" id="5405775at2"/>
<dbReference type="RefSeq" id="WP_072909200.1">
    <property type="nucleotide sequence ID" value="NZ_FQZT01000010.1"/>
</dbReference>
<gene>
    <name evidence="1" type="ORF">SAMN02745165_02629</name>
</gene>
<organism evidence="1 2">
    <name type="scientific">Malonomonas rubra DSM 5091</name>
    <dbReference type="NCBI Taxonomy" id="1122189"/>
    <lineage>
        <taxon>Bacteria</taxon>
        <taxon>Pseudomonadati</taxon>
        <taxon>Thermodesulfobacteriota</taxon>
        <taxon>Desulfuromonadia</taxon>
        <taxon>Desulfuromonadales</taxon>
        <taxon>Geopsychrobacteraceae</taxon>
        <taxon>Malonomonas</taxon>
    </lineage>
</organism>
<sequence>MSTRKTPKDLELKPEDLDGFDIKDLKCHACSGYGNCGYRMYRLLDGKPVLICQVRKQQLIEERDQ</sequence>
<keyword evidence="2" id="KW-1185">Reference proteome</keyword>
<dbReference type="EMBL" id="FQZT01000010">
    <property type="protein sequence ID" value="SHJ55504.1"/>
    <property type="molecule type" value="Genomic_DNA"/>
</dbReference>
<reference evidence="1 2" key="1">
    <citation type="submission" date="2016-11" db="EMBL/GenBank/DDBJ databases">
        <authorList>
            <person name="Jaros S."/>
            <person name="Januszkiewicz K."/>
            <person name="Wedrychowicz H."/>
        </authorList>
    </citation>
    <scope>NUCLEOTIDE SEQUENCE [LARGE SCALE GENOMIC DNA]</scope>
    <source>
        <strain evidence="1 2">DSM 5091</strain>
    </source>
</reference>
<protein>
    <submittedName>
        <fullName evidence="1">Uncharacterized protein</fullName>
    </submittedName>
</protein>
<evidence type="ECO:0000313" key="1">
    <source>
        <dbReference type="EMBL" id="SHJ55504.1"/>
    </source>
</evidence>
<proteinExistence type="predicted"/>
<evidence type="ECO:0000313" key="2">
    <source>
        <dbReference type="Proteomes" id="UP000184171"/>
    </source>
</evidence>
<dbReference type="Proteomes" id="UP000184171">
    <property type="component" value="Unassembled WGS sequence"/>
</dbReference>
<accession>A0A1M6K9A5</accession>
<name>A0A1M6K9A5_MALRU</name>
<dbReference type="AlphaFoldDB" id="A0A1M6K9A5"/>